<dbReference type="AlphaFoldDB" id="A0A7V3E6A9"/>
<accession>A0A7V3E6A9</accession>
<dbReference type="Pfam" id="PF11307">
    <property type="entry name" value="DUF3109"/>
    <property type="match status" value="1"/>
</dbReference>
<evidence type="ECO:0000256" key="1">
    <source>
        <dbReference type="ARBA" id="ARBA00093770"/>
    </source>
</evidence>
<comment type="caution">
    <text evidence="2">The sequence shown here is derived from an EMBL/GenBank/DDBJ whole genome shotgun (WGS) entry which is preliminary data.</text>
</comment>
<evidence type="ECO:0000313" key="2">
    <source>
        <dbReference type="EMBL" id="HFI90019.1"/>
    </source>
</evidence>
<sequence>MFFGKIIAIGDVLVRKEVLNTPFACDLKKCKGACCTLDSEFGAPVTDNEVEQISEILPVVKEYLSNEHRKEIEQNGFVEKKHDELLLRSVNNKACVFVYYEGDIAKCSIEKAFFDGKVKFRKPISCHLFPIRVSKFGGDILRYEKFSECSPALENGKQLNITIAEFCKDSLLRLYGDKWYSQLKEKSGR</sequence>
<comment type="similarity">
    <text evidence="1">Belongs to the Rv0495c family.</text>
</comment>
<proteinExistence type="inferred from homology"/>
<organism evidence="2">
    <name type="scientific">Ignavibacterium album</name>
    <dbReference type="NCBI Taxonomy" id="591197"/>
    <lineage>
        <taxon>Bacteria</taxon>
        <taxon>Pseudomonadati</taxon>
        <taxon>Ignavibacteriota</taxon>
        <taxon>Ignavibacteria</taxon>
        <taxon>Ignavibacteriales</taxon>
        <taxon>Ignavibacteriaceae</taxon>
        <taxon>Ignavibacterium</taxon>
    </lineage>
</organism>
<name>A0A7V3E6A9_9BACT</name>
<reference evidence="2" key="1">
    <citation type="journal article" date="2020" name="mSystems">
        <title>Genome- and Community-Level Interaction Insights into Carbon Utilization and Element Cycling Functions of Hydrothermarchaeota in Hydrothermal Sediment.</title>
        <authorList>
            <person name="Zhou Z."/>
            <person name="Liu Y."/>
            <person name="Xu W."/>
            <person name="Pan J."/>
            <person name="Luo Z.H."/>
            <person name="Li M."/>
        </authorList>
    </citation>
    <scope>NUCLEOTIDE SEQUENCE [LARGE SCALE GENOMIC DNA]</scope>
    <source>
        <strain evidence="2">SpSt-479</strain>
    </source>
</reference>
<gene>
    <name evidence="2" type="ORF">ENS31_00655</name>
</gene>
<protein>
    <submittedName>
        <fullName evidence="2">DUF3109 family protein</fullName>
    </submittedName>
</protein>
<dbReference type="InterPro" id="IPR021458">
    <property type="entry name" value="Rv0495c"/>
</dbReference>
<dbReference type="EMBL" id="DSUJ01000002">
    <property type="protein sequence ID" value="HFI90019.1"/>
    <property type="molecule type" value="Genomic_DNA"/>
</dbReference>